<keyword evidence="9" id="KW-1185">Reference proteome</keyword>
<evidence type="ECO:0000313" key="8">
    <source>
        <dbReference type="EMBL" id="QEC71248.1"/>
    </source>
</evidence>
<keyword evidence="4" id="KW-0285">Flavoprotein</keyword>
<proteinExistence type="inferred from homology"/>
<evidence type="ECO:0000256" key="6">
    <source>
        <dbReference type="ARBA" id="ARBA00022857"/>
    </source>
</evidence>
<evidence type="ECO:0000256" key="2">
    <source>
        <dbReference type="ARBA" id="ARBA00004924"/>
    </source>
</evidence>
<comment type="cofactor">
    <cofactor evidence="1">
        <name>FAD</name>
        <dbReference type="ChEBI" id="CHEBI:57692"/>
    </cofactor>
</comment>
<evidence type="ECO:0000256" key="4">
    <source>
        <dbReference type="ARBA" id="ARBA00022630"/>
    </source>
</evidence>
<evidence type="ECO:0000256" key="3">
    <source>
        <dbReference type="ARBA" id="ARBA00007588"/>
    </source>
</evidence>
<evidence type="ECO:0000256" key="1">
    <source>
        <dbReference type="ARBA" id="ARBA00001974"/>
    </source>
</evidence>
<dbReference type="KEGG" id="agi:FSB73_05735"/>
<dbReference type="OrthoDB" id="9778740at2"/>
<dbReference type="Proteomes" id="UP000321291">
    <property type="component" value="Chromosome"/>
</dbReference>
<dbReference type="PANTHER" id="PTHR42802:SF1">
    <property type="entry name" value="L-ORNITHINE N(5)-MONOOXYGENASE"/>
    <property type="match status" value="1"/>
</dbReference>
<dbReference type="PANTHER" id="PTHR42802">
    <property type="entry name" value="MONOOXYGENASE"/>
    <property type="match status" value="1"/>
</dbReference>
<dbReference type="InterPro" id="IPR036188">
    <property type="entry name" value="FAD/NAD-bd_sf"/>
</dbReference>
<accession>A0A5B8VLY5</accession>
<evidence type="ECO:0000256" key="7">
    <source>
        <dbReference type="ARBA" id="ARBA00023002"/>
    </source>
</evidence>
<sequence length="121" mass="13374">MDTIYDVIGIGIGPFNLGLAALIQTNTSINSLFIDQNESFNWHQGMMLKGTKLQVPFHADLVTLADPRNKYSFLSYLQAKKGFSDLPSGRNTFRLEANIMTIVTGSRGSSPICAFICVVWI</sequence>
<comment type="similarity">
    <text evidence="3">Belongs to the lysine N(6)-hydroxylase/L-ornithine N(5)-oxygenase family.</text>
</comment>
<evidence type="ECO:0000313" key="9">
    <source>
        <dbReference type="Proteomes" id="UP000321291"/>
    </source>
</evidence>
<organism evidence="8 9">
    <name type="scientific">Arachidicoccus ginsenosidivorans</name>
    <dbReference type="NCBI Taxonomy" id="496057"/>
    <lineage>
        <taxon>Bacteria</taxon>
        <taxon>Pseudomonadati</taxon>
        <taxon>Bacteroidota</taxon>
        <taxon>Chitinophagia</taxon>
        <taxon>Chitinophagales</taxon>
        <taxon>Chitinophagaceae</taxon>
        <taxon>Arachidicoccus</taxon>
    </lineage>
</organism>
<protein>
    <recommendedName>
        <fullName evidence="10">Lysine N(6)-hydroxylase/L-ornithine N(5)-oxygenase family protein</fullName>
    </recommendedName>
</protein>
<dbReference type="GO" id="GO:0016491">
    <property type="term" value="F:oxidoreductase activity"/>
    <property type="evidence" value="ECO:0007669"/>
    <property type="project" value="UniProtKB-KW"/>
</dbReference>
<dbReference type="Pfam" id="PF13434">
    <property type="entry name" value="Lys_Orn_oxgnase"/>
    <property type="match status" value="1"/>
</dbReference>
<keyword evidence="7" id="KW-0560">Oxidoreductase</keyword>
<comment type="pathway">
    <text evidence="2">Siderophore biosynthesis.</text>
</comment>
<reference evidence="8 9" key="1">
    <citation type="journal article" date="2017" name="Int. J. Syst. Evol. Microbiol.">
        <title>Arachidicoccus ginsenosidivorans sp. nov., with ginsenoside-converting activity isolated from ginseng cultivating soil.</title>
        <authorList>
            <person name="Siddiqi M.Z."/>
            <person name="Aslam Z."/>
            <person name="Im W.T."/>
        </authorList>
    </citation>
    <scope>NUCLEOTIDE SEQUENCE [LARGE SCALE GENOMIC DNA]</scope>
    <source>
        <strain evidence="8 9">Gsoil 809</strain>
    </source>
</reference>
<keyword evidence="5" id="KW-0274">FAD</keyword>
<gene>
    <name evidence="8" type="ORF">FSB73_05735</name>
</gene>
<dbReference type="InterPro" id="IPR025700">
    <property type="entry name" value="Lys/Orn_oxygenase"/>
</dbReference>
<evidence type="ECO:0008006" key="10">
    <source>
        <dbReference type="Google" id="ProtNLM"/>
    </source>
</evidence>
<dbReference type="AlphaFoldDB" id="A0A5B8VLY5"/>
<name>A0A5B8VLY5_9BACT</name>
<dbReference type="EMBL" id="CP042434">
    <property type="protein sequence ID" value="QEC71248.1"/>
    <property type="molecule type" value="Genomic_DNA"/>
</dbReference>
<keyword evidence="6" id="KW-0521">NADP</keyword>
<dbReference type="Gene3D" id="3.50.50.60">
    <property type="entry name" value="FAD/NAD(P)-binding domain"/>
    <property type="match status" value="1"/>
</dbReference>
<evidence type="ECO:0000256" key="5">
    <source>
        <dbReference type="ARBA" id="ARBA00022827"/>
    </source>
</evidence>